<dbReference type="PANTHER" id="PTHR32319">
    <property type="entry name" value="BACTERIAL HEMOLYSIN-LIKE PROTEIN"/>
    <property type="match status" value="1"/>
</dbReference>
<dbReference type="EC" id="2.1.1.226" evidence="5"/>
<dbReference type="InterPro" id="IPR029063">
    <property type="entry name" value="SAM-dependent_MTases_sf"/>
</dbReference>
<dbReference type="Pfam" id="PF01728">
    <property type="entry name" value="FtsJ"/>
    <property type="match status" value="1"/>
</dbReference>
<dbReference type="Pfam" id="PF01479">
    <property type="entry name" value="S4"/>
    <property type="match status" value="1"/>
</dbReference>
<protein>
    <submittedName>
        <fullName evidence="5">23S rRNA (Cytidine1920-2'-O)/16S rRNA (Cytidine1409-2'-O)-methyltransferase</fullName>
        <ecNumber evidence="5">2.1.1.226</ecNumber>
        <ecNumber evidence="5">2.1.1.227</ecNumber>
    </submittedName>
</protein>
<evidence type="ECO:0000259" key="4">
    <source>
        <dbReference type="SMART" id="SM00363"/>
    </source>
</evidence>
<evidence type="ECO:0000256" key="3">
    <source>
        <dbReference type="PROSITE-ProRule" id="PRU00182"/>
    </source>
</evidence>
<dbReference type="InterPro" id="IPR002942">
    <property type="entry name" value="S4_RNA-bd"/>
</dbReference>
<accession>A0A7W8D3C6</accession>
<dbReference type="InterPro" id="IPR047048">
    <property type="entry name" value="TlyA"/>
</dbReference>
<gene>
    <name evidence="5" type="ORF">HNQ43_001381</name>
</gene>
<dbReference type="EC" id="2.1.1.227" evidence="5"/>
<feature type="domain" description="RNA-binding S4" evidence="4">
    <location>
        <begin position="4"/>
        <end position="66"/>
    </location>
</feature>
<dbReference type="Proteomes" id="UP000521313">
    <property type="component" value="Unassembled WGS sequence"/>
</dbReference>
<dbReference type="CDD" id="cd02440">
    <property type="entry name" value="AdoMet_MTases"/>
    <property type="match status" value="1"/>
</dbReference>
<keyword evidence="5" id="KW-0489">Methyltransferase</keyword>
<dbReference type="Gene3D" id="3.40.50.150">
    <property type="entry name" value="Vaccinia Virus protein VP39"/>
    <property type="match status" value="1"/>
</dbReference>
<dbReference type="SUPFAM" id="SSF55174">
    <property type="entry name" value="Alpha-L RNA-binding motif"/>
    <property type="match status" value="1"/>
</dbReference>
<dbReference type="InterPro" id="IPR004538">
    <property type="entry name" value="Hemolysin_A/TlyA"/>
</dbReference>
<dbReference type="InterPro" id="IPR036986">
    <property type="entry name" value="S4_RNA-bd_sf"/>
</dbReference>
<dbReference type="GO" id="GO:0008168">
    <property type="term" value="F:methyltransferase activity"/>
    <property type="evidence" value="ECO:0007669"/>
    <property type="project" value="UniProtKB-KW"/>
</dbReference>
<dbReference type="Gene3D" id="3.10.290.10">
    <property type="entry name" value="RNA-binding S4 domain"/>
    <property type="match status" value="1"/>
</dbReference>
<keyword evidence="1 3" id="KW-0694">RNA-binding</keyword>
<dbReference type="AlphaFoldDB" id="A0A7W8D3C6"/>
<dbReference type="CDD" id="cd00165">
    <property type="entry name" value="S4"/>
    <property type="match status" value="1"/>
</dbReference>
<dbReference type="InterPro" id="IPR002877">
    <property type="entry name" value="RNA_MeTrfase_FtsJ_dom"/>
</dbReference>
<evidence type="ECO:0000256" key="1">
    <source>
        <dbReference type="ARBA" id="ARBA00022884"/>
    </source>
</evidence>
<dbReference type="EMBL" id="JACHHD010000013">
    <property type="protein sequence ID" value="MBB5185327.1"/>
    <property type="molecule type" value="Genomic_DNA"/>
</dbReference>
<evidence type="ECO:0000256" key="2">
    <source>
        <dbReference type="ARBA" id="ARBA00029460"/>
    </source>
</evidence>
<dbReference type="RefSeq" id="WP_183376167.1">
    <property type="nucleotide sequence ID" value="NZ_JACHHD010000013.1"/>
</dbReference>
<reference evidence="5 6" key="1">
    <citation type="submission" date="2020-08" db="EMBL/GenBank/DDBJ databases">
        <title>Genomic Encyclopedia of Type Strains, Phase IV (KMG-IV): sequencing the most valuable type-strain genomes for metagenomic binning, comparative biology and taxonomic classification.</title>
        <authorList>
            <person name="Goeker M."/>
        </authorList>
    </citation>
    <scope>NUCLEOTIDE SEQUENCE [LARGE SCALE GENOMIC DNA]</scope>
    <source>
        <strain evidence="5 6">DSM 26963</strain>
    </source>
</reference>
<dbReference type="NCBIfam" id="TIGR00478">
    <property type="entry name" value="tly"/>
    <property type="match status" value="1"/>
</dbReference>
<dbReference type="SMART" id="SM00363">
    <property type="entry name" value="S4"/>
    <property type="match status" value="1"/>
</dbReference>
<comment type="caution">
    <text evidence="5">The sequence shown here is derived from an EMBL/GenBank/DDBJ whole genome shotgun (WGS) entry which is preliminary data.</text>
</comment>
<dbReference type="GO" id="GO:0032259">
    <property type="term" value="P:methylation"/>
    <property type="evidence" value="ECO:0007669"/>
    <property type="project" value="UniProtKB-KW"/>
</dbReference>
<name>A0A7W8D3C6_9FIRM</name>
<evidence type="ECO:0000313" key="5">
    <source>
        <dbReference type="EMBL" id="MBB5185327.1"/>
    </source>
</evidence>
<proteinExistence type="inferred from homology"/>
<dbReference type="SUPFAM" id="SSF53335">
    <property type="entry name" value="S-adenosyl-L-methionine-dependent methyltransferases"/>
    <property type="match status" value="1"/>
</dbReference>
<keyword evidence="5" id="KW-0808">Transferase</keyword>
<sequence length="243" mass="27981">MDKIRLDVLAANQVSTRTKAQDLIKAGKVKVNGRVMLKPSSLVDPKDQIEIDQRDMYVSRGAYKLKACLEENDVCLDHQVVLDIGASTGGFTQICLEWNALKVYSLDVGHFQLAPLLEEDDRVIKMEGKNGRYIEPDWFDDPIDFLCMDVSFISCKTILKPVLEKMKIRHCAILIKPQFECGPQYLNAKGVLKNTRVQRSILDDMQHFMFQYYEKIHIMESPIKGRNGNQEYMLYADKRRDLS</sequence>
<dbReference type="PROSITE" id="PS50889">
    <property type="entry name" value="S4"/>
    <property type="match status" value="1"/>
</dbReference>
<organism evidence="5 6">
    <name type="scientific">Faecalicoccus acidiformans</name>
    <dbReference type="NCBI Taxonomy" id="915173"/>
    <lineage>
        <taxon>Bacteria</taxon>
        <taxon>Bacillati</taxon>
        <taxon>Bacillota</taxon>
        <taxon>Erysipelotrichia</taxon>
        <taxon>Erysipelotrichales</taxon>
        <taxon>Erysipelotrichaceae</taxon>
        <taxon>Faecalicoccus</taxon>
    </lineage>
</organism>
<dbReference type="GO" id="GO:0003723">
    <property type="term" value="F:RNA binding"/>
    <property type="evidence" value="ECO:0007669"/>
    <property type="project" value="UniProtKB-KW"/>
</dbReference>
<evidence type="ECO:0000313" key="6">
    <source>
        <dbReference type="Proteomes" id="UP000521313"/>
    </source>
</evidence>
<dbReference type="PANTHER" id="PTHR32319:SF0">
    <property type="entry name" value="BACTERIAL HEMOLYSIN-LIKE PROTEIN"/>
    <property type="match status" value="1"/>
</dbReference>
<comment type="similarity">
    <text evidence="2">Belongs to the TlyA family.</text>
</comment>